<dbReference type="EMBL" id="MRWD01000044">
    <property type="protein sequence ID" value="ORJ20028.1"/>
    <property type="molecule type" value="Genomic_DNA"/>
</dbReference>
<dbReference type="NCBIfam" id="NF047581">
    <property type="entry name" value="gp105_phage_fam"/>
    <property type="match status" value="1"/>
</dbReference>
<protein>
    <recommendedName>
        <fullName evidence="3">DUF3277 domain-containing protein</fullName>
    </recommendedName>
</protein>
<comment type="caution">
    <text evidence="1">The sequence shown here is derived from an EMBL/GenBank/DDBJ whole genome shotgun (WGS) entry which is preliminary data.</text>
</comment>
<organism evidence="1 2">
    <name type="scientific">Rouxiella silvae</name>
    <dbReference type="NCBI Taxonomy" id="1646373"/>
    <lineage>
        <taxon>Bacteria</taxon>
        <taxon>Pseudomonadati</taxon>
        <taxon>Pseudomonadota</taxon>
        <taxon>Gammaproteobacteria</taxon>
        <taxon>Enterobacterales</taxon>
        <taxon>Yersiniaceae</taxon>
        <taxon>Rouxiella</taxon>
    </lineage>
</organism>
<dbReference type="InterPro" id="IPR021695">
    <property type="entry name" value="Phage_KPP10_Orf10"/>
</dbReference>
<sequence>MSTYSFMDISVSLTGPSGSIDLGAGSANSDEGITVAMGGAKNTMTIGADGEGMHSLHADKSGTVVVSLLKTSPQNKKLSLMYNAQILSSALWGNNVIVGRNLASGDIVTARSCAFQKIPDWKNAKDGSIVEWVFDSLKIDEVLGSY</sequence>
<dbReference type="Pfam" id="PF11681">
    <property type="entry name" value="Phage_Tube_PhiTE"/>
    <property type="match status" value="1"/>
</dbReference>
<evidence type="ECO:0008006" key="3">
    <source>
        <dbReference type="Google" id="ProtNLM"/>
    </source>
</evidence>
<dbReference type="RefSeq" id="WP_084983735.1">
    <property type="nucleotide sequence ID" value="NZ_CBCSCF010000010.1"/>
</dbReference>
<proteinExistence type="predicted"/>
<gene>
    <name evidence="1" type="ORF">BS639_17185</name>
</gene>
<dbReference type="Proteomes" id="UP000192722">
    <property type="component" value="Unassembled WGS sequence"/>
</dbReference>
<evidence type="ECO:0000313" key="1">
    <source>
        <dbReference type="EMBL" id="ORJ20028.1"/>
    </source>
</evidence>
<accession>A0ABX3TXU1</accession>
<name>A0ABX3TXU1_9GAMM</name>
<keyword evidence="2" id="KW-1185">Reference proteome</keyword>
<reference evidence="1 2" key="1">
    <citation type="journal article" date="2017" name="Int. J. Syst. Evol. Microbiol.">
        <title>Rouxiella badensis sp. nov. and Rouxiella silvae sp. nov. isolated from peat bog soil in Germany and emendation of the genus description.</title>
        <authorList>
            <person name="Le Fleche-Mateos A."/>
            <person name="Kugler J.H."/>
            <person name="Hansen S.H."/>
            <person name="Syldatk C."/>
            <person name="Hausmann R."/>
            <person name="Lomprez F."/>
            <person name="Vandenbogaert M."/>
            <person name="Manuguerra J.C."/>
            <person name="Grimont P.A."/>
        </authorList>
    </citation>
    <scope>NUCLEOTIDE SEQUENCE [LARGE SCALE GENOMIC DNA]</scope>
    <source>
        <strain evidence="1 2">213</strain>
    </source>
</reference>
<evidence type="ECO:0000313" key="2">
    <source>
        <dbReference type="Proteomes" id="UP000192722"/>
    </source>
</evidence>